<dbReference type="Gene3D" id="3.40.50.620">
    <property type="entry name" value="HUPs"/>
    <property type="match status" value="1"/>
</dbReference>
<reference evidence="13" key="1">
    <citation type="journal article" date="2014" name="Int. J. Syst. Evol. Microbiol.">
        <title>Complete genome sequence of Corynebacterium casei LMG S-19264T (=DSM 44701T), isolated from a smear-ripened cheese.</title>
        <authorList>
            <consortium name="US DOE Joint Genome Institute (JGI-PGF)"/>
            <person name="Walter F."/>
            <person name="Albersmeier A."/>
            <person name="Kalinowski J."/>
            <person name="Ruckert C."/>
        </authorList>
    </citation>
    <scope>NUCLEOTIDE SEQUENCE</scope>
    <source>
        <strain evidence="13">CGMCC 1.15322</strain>
    </source>
</reference>
<dbReference type="GO" id="GO:0009435">
    <property type="term" value="P:NAD+ biosynthetic process"/>
    <property type="evidence" value="ECO:0007669"/>
    <property type="project" value="UniProtKB-UniRule"/>
</dbReference>
<organism evidence="13 14">
    <name type="scientific">Polaromonas eurypsychrophila</name>
    <dbReference type="NCBI Taxonomy" id="1614635"/>
    <lineage>
        <taxon>Bacteria</taxon>
        <taxon>Pseudomonadati</taxon>
        <taxon>Pseudomonadota</taxon>
        <taxon>Betaproteobacteria</taxon>
        <taxon>Burkholderiales</taxon>
        <taxon>Comamonadaceae</taxon>
        <taxon>Polaromonas</taxon>
    </lineage>
</organism>
<keyword evidence="9 11" id="KW-0520">NAD</keyword>
<dbReference type="HAMAP" id="MF_00244">
    <property type="entry name" value="NaMN_adenylyltr"/>
    <property type="match status" value="1"/>
</dbReference>
<evidence type="ECO:0000256" key="2">
    <source>
        <dbReference type="ARBA" id="ARBA00005019"/>
    </source>
</evidence>
<evidence type="ECO:0000256" key="7">
    <source>
        <dbReference type="ARBA" id="ARBA00022741"/>
    </source>
</evidence>
<dbReference type="InterPro" id="IPR004821">
    <property type="entry name" value="Cyt_trans-like"/>
</dbReference>
<comment type="catalytic activity">
    <reaction evidence="10 11">
        <text>nicotinate beta-D-ribonucleotide + ATP + H(+) = deamido-NAD(+) + diphosphate</text>
        <dbReference type="Rhea" id="RHEA:22860"/>
        <dbReference type="ChEBI" id="CHEBI:15378"/>
        <dbReference type="ChEBI" id="CHEBI:30616"/>
        <dbReference type="ChEBI" id="CHEBI:33019"/>
        <dbReference type="ChEBI" id="CHEBI:57502"/>
        <dbReference type="ChEBI" id="CHEBI:58437"/>
        <dbReference type="EC" id="2.7.7.18"/>
    </reaction>
</comment>
<evidence type="ECO:0000256" key="9">
    <source>
        <dbReference type="ARBA" id="ARBA00023027"/>
    </source>
</evidence>
<evidence type="ECO:0000256" key="6">
    <source>
        <dbReference type="ARBA" id="ARBA00022695"/>
    </source>
</evidence>
<dbReference type="AlphaFoldDB" id="A0A916WJJ1"/>
<evidence type="ECO:0000256" key="10">
    <source>
        <dbReference type="ARBA" id="ARBA00048721"/>
    </source>
</evidence>
<dbReference type="InterPro" id="IPR014729">
    <property type="entry name" value="Rossmann-like_a/b/a_fold"/>
</dbReference>
<dbReference type="InterPro" id="IPR005248">
    <property type="entry name" value="NadD/NMNAT"/>
</dbReference>
<dbReference type="GO" id="GO:0004515">
    <property type="term" value="F:nicotinate-nucleotide adenylyltransferase activity"/>
    <property type="evidence" value="ECO:0007669"/>
    <property type="project" value="UniProtKB-UniRule"/>
</dbReference>
<comment type="caution">
    <text evidence="13">The sequence shown here is derived from an EMBL/GenBank/DDBJ whole genome shotgun (WGS) entry which is preliminary data.</text>
</comment>
<name>A0A916WJJ1_9BURK</name>
<keyword evidence="4 11" id="KW-0662">Pyridine nucleotide biosynthesis</keyword>
<accession>A0A916WJJ1</accession>
<evidence type="ECO:0000259" key="12">
    <source>
        <dbReference type="Pfam" id="PF01467"/>
    </source>
</evidence>
<dbReference type="NCBIfam" id="TIGR00482">
    <property type="entry name" value="nicotinate (nicotinamide) nucleotide adenylyltransferase"/>
    <property type="match status" value="1"/>
</dbReference>
<sequence length="197" mass="21602">MFGGSFDPPHLAHVALAGAAVAQLQLDVLHIVPTGQAWYKERALSAAGHRLAMAELAFGGLERVQVDARELQRAGPSFTIDTLEALQAENPGAQLYLIIGKDQFATLKSWHRWQDLIQIAIICIADRAHSARAEAGFDPQIRLPHPLVPLQLPLMHVSATDIRRQIALGAATPQGLARLVPEPVARYIERHRLYISP</sequence>
<evidence type="ECO:0000256" key="5">
    <source>
        <dbReference type="ARBA" id="ARBA00022679"/>
    </source>
</evidence>
<keyword evidence="6 11" id="KW-0548">Nucleotidyltransferase</keyword>
<dbReference type="Pfam" id="PF01467">
    <property type="entry name" value="CTP_transf_like"/>
    <property type="match status" value="1"/>
</dbReference>
<keyword evidence="14" id="KW-1185">Reference proteome</keyword>
<proteinExistence type="inferred from homology"/>
<dbReference type="PANTHER" id="PTHR39321">
    <property type="entry name" value="NICOTINATE-NUCLEOTIDE ADENYLYLTRANSFERASE-RELATED"/>
    <property type="match status" value="1"/>
</dbReference>
<comment type="pathway">
    <text evidence="2 11">Cofactor biosynthesis; NAD(+) biosynthesis; deamido-NAD(+) from nicotinate D-ribonucleotide: step 1/1.</text>
</comment>
<evidence type="ECO:0000256" key="4">
    <source>
        <dbReference type="ARBA" id="ARBA00022642"/>
    </source>
</evidence>
<dbReference type="EMBL" id="BMIG01000009">
    <property type="protein sequence ID" value="GGB03814.1"/>
    <property type="molecule type" value="Genomic_DNA"/>
</dbReference>
<protein>
    <recommendedName>
        <fullName evidence="11">Probable nicotinate-nucleotide adenylyltransferase</fullName>
        <ecNumber evidence="11">2.7.7.18</ecNumber>
    </recommendedName>
    <alternativeName>
        <fullName evidence="11">Deamido-NAD(+) diphosphorylase</fullName>
    </alternativeName>
    <alternativeName>
        <fullName evidence="11">Deamido-NAD(+) pyrophosphorylase</fullName>
    </alternativeName>
    <alternativeName>
        <fullName evidence="11">Nicotinate mononucleotide adenylyltransferase</fullName>
        <shortName evidence="11">NaMN adenylyltransferase</shortName>
    </alternativeName>
</protein>
<evidence type="ECO:0000256" key="3">
    <source>
        <dbReference type="ARBA" id="ARBA00009014"/>
    </source>
</evidence>
<evidence type="ECO:0000256" key="8">
    <source>
        <dbReference type="ARBA" id="ARBA00022840"/>
    </source>
</evidence>
<keyword evidence="7 11" id="KW-0547">Nucleotide-binding</keyword>
<keyword evidence="8 11" id="KW-0067">ATP-binding</keyword>
<dbReference type="Proteomes" id="UP000620596">
    <property type="component" value="Unassembled WGS sequence"/>
</dbReference>
<dbReference type="CDD" id="cd02165">
    <property type="entry name" value="NMNAT"/>
    <property type="match status" value="1"/>
</dbReference>
<dbReference type="SUPFAM" id="SSF52374">
    <property type="entry name" value="Nucleotidylyl transferase"/>
    <property type="match status" value="1"/>
</dbReference>
<feature type="domain" description="Cytidyltransferase-like" evidence="12">
    <location>
        <begin position="1"/>
        <end position="164"/>
    </location>
</feature>
<dbReference type="EC" id="2.7.7.18" evidence="11"/>
<evidence type="ECO:0000313" key="14">
    <source>
        <dbReference type="Proteomes" id="UP000620596"/>
    </source>
</evidence>
<dbReference type="PANTHER" id="PTHR39321:SF3">
    <property type="entry name" value="PHOSPHOPANTETHEINE ADENYLYLTRANSFERASE"/>
    <property type="match status" value="1"/>
</dbReference>
<keyword evidence="5 11" id="KW-0808">Transferase</keyword>
<gene>
    <name evidence="11 13" type="primary">nadD</name>
    <name evidence="13" type="ORF">GCM10011496_25980</name>
</gene>
<dbReference type="GO" id="GO:0005524">
    <property type="term" value="F:ATP binding"/>
    <property type="evidence" value="ECO:0007669"/>
    <property type="project" value="UniProtKB-KW"/>
</dbReference>
<evidence type="ECO:0000256" key="1">
    <source>
        <dbReference type="ARBA" id="ARBA00002324"/>
    </source>
</evidence>
<comment type="function">
    <text evidence="1 11">Catalyzes the reversible adenylation of nicotinate mononucleotide (NaMN) to nicotinic acid adenine dinucleotide (NaAD).</text>
</comment>
<comment type="similarity">
    <text evidence="3 11">Belongs to the NadD family.</text>
</comment>
<evidence type="ECO:0000256" key="11">
    <source>
        <dbReference type="HAMAP-Rule" id="MF_00244"/>
    </source>
</evidence>
<dbReference type="RefSeq" id="WP_188709020.1">
    <property type="nucleotide sequence ID" value="NZ_BMIG01000009.1"/>
</dbReference>
<evidence type="ECO:0000313" key="13">
    <source>
        <dbReference type="EMBL" id="GGB03814.1"/>
    </source>
</evidence>
<reference evidence="13" key="2">
    <citation type="submission" date="2020-09" db="EMBL/GenBank/DDBJ databases">
        <authorList>
            <person name="Sun Q."/>
            <person name="Zhou Y."/>
        </authorList>
    </citation>
    <scope>NUCLEOTIDE SEQUENCE</scope>
    <source>
        <strain evidence="13">CGMCC 1.15322</strain>
    </source>
</reference>